<dbReference type="RefSeq" id="WP_251777152.1">
    <property type="nucleotide sequence ID" value="NZ_JAMKFE010000003.1"/>
</dbReference>
<evidence type="ECO:0000256" key="2">
    <source>
        <dbReference type="SAM" id="MobiDB-lite"/>
    </source>
</evidence>
<evidence type="ECO:0000259" key="3">
    <source>
        <dbReference type="Pfam" id="PF12708"/>
    </source>
</evidence>
<sequence>MKMQQEHRSGRQRGTRRAGRHPAAARLVAAILLAVLAACGGGAGSNEPLEAAEAQQQLPSCAALPPLPLQPAMDKRKDVTAFGAVPDDEGDDTQAIDDALKSLKEGDWLVFPPGRYKHARSLQVRTANVVLWGDGATLHATNPNDMALLVRRSGVGVYRFTLTADTDRRLSAPWQARIALYPDGPGSGVLVGNIVRGNKVLPGRGPGGANSASSAGIFVYRAHDFLVAENRVERSLADGIHVTGGSAHGRVLNNTVRETGDDMIAIVSYLGQGGWWAESAQQVGGAYETRRSTHLVHNVLVEGNAVSGQYWGRGITVVGGEHLTIRRNTIADTPHAAGILLAREQGYVSFGVRHVLVRDNIIQRVQTTAPAYRPPKFCDGKPAPCPPSPSHHGGVEVHALAFLDELSNPALKDRVGVEHVLIEGNAVTSTLAAGARLGVGSGRTSTLERRDPHTGVVSRRSYTGSRLAGIMLVHNRFSQVGGAALEVLHQPAPSQPLLCQGNTLDGAVTTNGKCLGDGWPVIGAQFEGCR</sequence>
<dbReference type="EMBL" id="JAMKFE010000003">
    <property type="protein sequence ID" value="MCM5678960.1"/>
    <property type="molecule type" value="Genomic_DNA"/>
</dbReference>
<accession>A0ABT0YJS9</accession>
<protein>
    <submittedName>
        <fullName evidence="5">Right-handed parallel beta-helix repeat-containing protein</fullName>
    </submittedName>
</protein>
<feature type="region of interest" description="Disordered" evidence="2">
    <location>
        <begin position="1"/>
        <end position="21"/>
    </location>
</feature>
<dbReference type="InterPro" id="IPR024535">
    <property type="entry name" value="RHGA/B-epi-like_pectate_lyase"/>
</dbReference>
<dbReference type="InterPro" id="IPR011050">
    <property type="entry name" value="Pectin_lyase_fold/virulence"/>
</dbReference>
<keyword evidence="1" id="KW-0677">Repeat</keyword>
<dbReference type="Gene3D" id="2.160.20.10">
    <property type="entry name" value="Single-stranded right-handed beta-helix, Pectin lyase-like"/>
    <property type="match status" value="1"/>
</dbReference>
<dbReference type="PANTHER" id="PTHR22990">
    <property type="entry name" value="F-BOX ONLY PROTEIN"/>
    <property type="match status" value="1"/>
</dbReference>
<evidence type="ECO:0000259" key="4">
    <source>
        <dbReference type="Pfam" id="PF13229"/>
    </source>
</evidence>
<evidence type="ECO:0000256" key="1">
    <source>
        <dbReference type="ARBA" id="ARBA00022737"/>
    </source>
</evidence>
<feature type="compositionally biased region" description="Basic residues" evidence="2">
    <location>
        <begin position="10"/>
        <end position="20"/>
    </location>
</feature>
<dbReference type="InterPro" id="IPR039448">
    <property type="entry name" value="Beta_helix"/>
</dbReference>
<comment type="caution">
    <text evidence="5">The sequence shown here is derived from an EMBL/GenBank/DDBJ whole genome shotgun (WGS) entry which is preliminary data.</text>
</comment>
<keyword evidence="6" id="KW-1185">Reference proteome</keyword>
<name>A0ABT0YJS9_9BURK</name>
<dbReference type="Proteomes" id="UP001165541">
    <property type="component" value="Unassembled WGS sequence"/>
</dbReference>
<dbReference type="SUPFAM" id="SSF51126">
    <property type="entry name" value="Pectin lyase-like"/>
    <property type="match status" value="1"/>
</dbReference>
<feature type="domain" description="Rhamnogalacturonase A/B/Epimerase-like pectate lyase" evidence="3">
    <location>
        <begin position="79"/>
        <end position="138"/>
    </location>
</feature>
<organism evidence="5 6">
    <name type="scientific">Caldimonas mangrovi</name>
    <dbReference type="NCBI Taxonomy" id="2944811"/>
    <lineage>
        <taxon>Bacteria</taxon>
        <taxon>Pseudomonadati</taxon>
        <taxon>Pseudomonadota</taxon>
        <taxon>Betaproteobacteria</taxon>
        <taxon>Burkholderiales</taxon>
        <taxon>Sphaerotilaceae</taxon>
        <taxon>Caldimonas</taxon>
    </lineage>
</organism>
<dbReference type="InterPro" id="IPR051550">
    <property type="entry name" value="SCF-Subunits/Alg-Epimerases"/>
</dbReference>
<gene>
    <name evidence="5" type="ORF">M8A51_05380</name>
</gene>
<dbReference type="Pfam" id="PF13229">
    <property type="entry name" value="Beta_helix"/>
    <property type="match status" value="1"/>
</dbReference>
<dbReference type="PANTHER" id="PTHR22990:SF15">
    <property type="entry name" value="F-BOX ONLY PROTEIN 10"/>
    <property type="match status" value="1"/>
</dbReference>
<evidence type="ECO:0000313" key="5">
    <source>
        <dbReference type="EMBL" id="MCM5678960.1"/>
    </source>
</evidence>
<dbReference type="InterPro" id="IPR006626">
    <property type="entry name" value="PbH1"/>
</dbReference>
<reference evidence="5" key="1">
    <citation type="submission" date="2022-05" db="EMBL/GenBank/DDBJ databases">
        <title>Schlegelella sp. nov., isolated from mangrove soil.</title>
        <authorList>
            <person name="Liu Y."/>
            <person name="Ge X."/>
            <person name="Liu W."/>
        </authorList>
    </citation>
    <scope>NUCLEOTIDE SEQUENCE</scope>
    <source>
        <strain evidence="5">S2-27</strain>
    </source>
</reference>
<dbReference type="Pfam" id="PF12708">
    <property type="entry name" value="Pect-lyase_RHGA_epim"/>
    <property type="match status" value="1"/>
</dbReference>
<dbReference type="InterPro" id="IPR012334">
    <property type="entry name" value="Pectin_lyas_fold"/>
</dbReference>
<feature type="domain" description="Right handed beta helix" evidence="4">
    <location>
        <begin position="213"/>
        <end position="348"/>
    </location>
</feature>
<evidence type="ECO:0000313" key="6">
    <source>
        <dbReference type="Proteomes" id="UP001165541"/>
    </source>
</evidence>
<proteinExistence type="predicted"/>
<dbReference type="SMART" id="SM00710">
    <property type="entry name" value="PbH1"/>
    <property type="match status" value="7"/>
</dbReference>